<dbReference type="InterPro" id="IPR009339">
    <property type="entry name" value="DUF998"/>
</dbReference>
<feature type="transmembrane region" description="Helical" evidence="1">
    <location>
        <begin position="150"/>
        <end position="169"/>
    </location>
</feature>
<keyword evidence="1" id="KW-0812">Transmembrane</keyword>
<keyword evidence="1" id="KW-1133">Transmembrane helix</keyword>
<feature type="transmembrane region" description="Helical" evidence="1">
    <location>
        <begin position="181"/>
        <end position="200"/>
    </location>
</feature>
<dbReference type="Pfam" id="PF06197">
    <property type="entry name" value="DUF998"/>
    <property type="match status" value="1"/>
</dbReference>
<dbReference type="RefSeq" id="WP_420040689.1">
    <property type="nucleotide sequence ID" value="NZ_CP128986.1"/>
</dbReference>
<dbReference type="EMBL" id="CP128986">
    <property type="protein sequence ID" value="WOC11372.1"/>
    <property type="molecule type" value="Genomic_DNA"/>
</dbReference>
<accession>A0AA97CSN5</accession>
<keyword evidence="1" id="KW-0472">Membrane</keyword>
<keyword evidence="2" id="KW-0732">Signal</keyword>
<evidence type="ECO:0008006" key="4">
    <source>
        <dbReference type="Google" id="ProtNLM"/>
    </source>
</evidence>
<evidence type="ECO:0000256" key="2">
    <source>
        <dbReference type="SAM" id="SignalP"/>
    </source>
</evidence>
<feature type="transmembrane region" description="Helical" evidence="1">
    <location>
        <begin position="110"/>
        <end position="129"/>
    </location>
</feature>
<feature type="chain" id="PRO_5041707776" description="DUF998 domain-containing protein" evidence="2">
    <location>
        <begin position="34"/>
        <end position="201"/>
    </location>
</feature>
<feature type="signal peptide" evidence="2">
    <location>
        <begin position="1"/>
        <end position="33"/>
    </location>
</feature>
<protein>
    <recommendedName>
        <fullName evidence="4">DUF998 domain-containing protein</fullName>
    </recommendedName>
</protein>
<gene>
    <name evidence="3" type="ORF">MP11Mi_04390</name>
</gene>
<proteinExistence type="predicted"/>
<evidence type="ECO:0000313" key="3">
    <source>
        <dbReference type="EMBL" id="WOC11372.1"/>
    </source>
</evidence>
<reference evidence="3" key="1">
    <citation type="submission" date="2023-06" db="EMBL/GenBank/DDBJ databases">
        <title>Gordonia sp. nov. and Pseudochrobactrum sp. nov., two species isolated from the burying beetle Nicrophorus vespilloides.</title>
        <authorList>
            <person name="Poehlein A."/>
            <person name="Guzman J."/>
            <person name="Daniel R."/>
            <person name="Vilcinskas A."/>
        </authorList>
    </citation>
    <scope>NUCLEOTIDE SEQUENCE</scope>
    <source>
        <strain evidence="3">MP11Mi</strain>
    </source>
</reference>
<organism evidence="3">
    <name type="scientific">Gordonia sp. MP11Mi</name>
    <dbReference type="NCBI Taxonomy" id="3022769"/>
    <lineage>
        <taxon>Bacteria</taxon>
        <taxon>Bacillati</taxon>
        <taxon>Actinomycetota</taxon>
        <taxon>Actinomycetes</taxon>
        <taxon>Mycobacteriales</taxon>
        <taxon>Gordoniaceae</taxon>
        <taxon>Gordonia</taxon>
    </lineage>
</organism>
<evidence type="ECO:0000256" key="1">
    <source>
        <dbReference type="SAM" id="Phobius"/>
    </source>
</evidence>
<feature type="transmembrane region" description="Helical" evidence="1">
    <location>
        <begin position="81"/>
        <end position="98"/>
    </location>
</feature>
<feature type="transmembrane region" description="Helical" evidence="1">
    <location>
        <begin position="50"/>
        <end position="69"/>
    </location>
</feature>
<name>A0AA97CSN5_9ACTN</name>
<dbReference type="AlphaFoldDB" id="A0AA97CSN5"/>
<sequence length="201" mass="21278">MIITTLAVASVALCVARLLLFAALHAVPSPYNAVEHAVSDYAVGPTRRLSAAMTTVTAASWLTLAGAAYGRLDGWPERTQIVVLLVILAAIFVALPFAPTDVEGQPVTPIGRLHYVLAIAWFAISYSLTGDLSQWMNDAVGGPLAATGRVLHWVALGSLIALIVALIAPKLRRRYFGTAERVFLVAISTFFLIAAIALAVA</sequence>